<dbReference type="AlphaFoldDB" id="A0A917H102"/>
<dbReference type="EMBL" id="BMHY01000003">
    <property type="protein sequence ID" value="GGG64073.1"/>
    <property type="molecule type" value="Genomic_DNA"/>
</dbReference>
<protein>
    <submittedName>
        <fullName evidence="2">Polysaccharide biosynthesis protein</fullName>
    </submittedName>
</protein>
<reference evidence="2 3" key="1">
    <citation type="journal article" date="2014" name="Int. J. Syst. Evol. Microbiol.">
        <title>Complete genome sequence of Corynebacterium casei LMG S-19264T (=DSM 44701T), isolated from a smear-ripened cheese.</title>
        <authorList>
            <consortium name="US DOE Joint Genome Institute (JGI-PGF)"/>
            <person name="Walter F."/>
            <person name="Albersmeier A."/>
            <person name="Kalinowski J."/>
            <person name="Ruckert C."/>
        </authorList>
    </citation>
    <scope>NUCLEOTIDE SEQUENCE [LARGE SCALE GENOMIC DNA]</scope>
    <source>
        <strain evidence="2 3">CGMCC 1.15286</strain>
    </source>
</reference>
<comment type="caution">
    <text evidence="2">The sequence shown here is derived from an EMBL/GenBank/DDBJ whole genome shotgun (WGS) entry which is preliminary data.</text>
</comment>
<organism evidence="2 3">
    <name type="scientific">Paenibacillus radicis</name>
    <name type="common">ex Gao et al. 2016</name>
    <dbReference type="NCBI Taxonomy" id="1737354"/>
    <lineage>
        <taxon>Bacteria</taxon>
        <taxon>Bacillati</taxon>
        <taxon>Bacillota</taxon>
        <taxon>Bacilli</taxon>
        <taxon>Bacillales</taxon>
        <taxon>Paenibacillaceae</taxon>
        <taxon>Paenibacillus</taxon>
    </lineage>
</organism>
<feature type="domain" description="ABM" evidence="1">
    <location>
        <begin position="7"/>
        <end position="76"/>
    </location>
</feature>
<dbReference type="Proteomes" id="UP000600247">
    <property type="component" value="Unassembled WGS sequence"/>
</dbReference>
<evidence type="ECO:0000259" key="1">
    <source>
        <dbReference type="Pfam" id="PF03992"/>
    </source>
</evidence>
<gene>
    <name evidence="2" type="ORF">GCM10010918_17640</name>
</gene>
<dbReference type="InterPro" id="IPR011008">
    <property type="entry name" value="Dimeric_a/b-barrel"/>
</dbReference>
<sequence length="104" mass="11995">MDSRYAVIFISKRTDGDNGYGEIAERMDELASRQPGFIGVDSVRDASGAGITVSYWDSLEAIREWKRNEEHLTAQRTGREQWYSSYQVKICKVEKEYDFNSSEL</sequence>
<dbReference type="Gene3D" id="3.30.70.100">
    <property type="match status" value="1"/>
</dbReference>
<name>A0A917H102_9BACL</name>
<dbReference type="SUPFAM" id="SSF54909">
    <property type="entry name" value="Dimeric alpha+beta barrel"/>
    <property type="match status" value="1"/>
</dbReference>
<proteinExistence type="predicted"/>
<dbReference type="InterPro" id="IPR052936">
    <property type="entry name" value="Jasmonate_Hydroxylase-like"/>
</dbReference>
<accession>A0A917H102</accession>
<dbReference type="InterPro" id="IPR007138">
    <property type="entry name" value="ABM_dom"/>
</dbReference>
<dbReference type="PANTHER" id="PTHR37811">
    <property type="entry name" value="BLL5343 PROTEIN"/>
    <property type="match status" value="1"/>
</dbReference>
<dbReference type="Pfam" id="PF03992">
    <property type="entry name" value="ABM"/>
    <property type="match status" value="1"/>
</dbReference>
<evidence type="ECO:0000313" key="2">
    <source>
        <dbReference type="EMBL" id="GGG64073.1"/>
    </source>
</evidence>
<keyword evidence="3" id="KW-1185">Reference proteome</keyword>
<dbReference type="PANTHER" id="PTHR37811:SF2">
    <property type="entry name" value="ABM DOMAIN-CONTAINING PROTEIN"/>
    <property type="match status" value="1"/>
</dbReference>
<evidence type="ECO:0000313" key="3">
    <source>
        <dbReference type="Proteomes" id="UP000600247"/>
    </source>
</evidence>